<name>A0A7D5M3T4_9ARCH</name>
<dbReference type="SMART" id="SM00938">
    <property type="entry name" value="P-II"/>
    <property type="match status" value="1"/>
</dbReference>
<accession>A0A7D5M3T4</accession>
<evidence type="ECO:0000313" key="1">
    <source>
        <dbReference type="EMBL" id="QLH05451.1"/>
    </source>
</evidence>
<dbReference type="SUPFAM" id="SSF54913">
    <property type="entry name" value="GlnB-like"/>
    <property type="match status" value="1"/>
</dbReference>
<keyword evidence="2" id="KW-1185">Reference proteome</keyword>
<dbReference type="InterPro" id="IPR011322">
    <property type="entry name" value="N-reg_PII-like_a/b"/>
</dbReference>
<dbReference type="AlphaFoldDB" id="A0A7D5M3T4"/>
<dbReference type="PANTHER" id="PTHR30115">
    <property type="entry name" value="NITROGEN REGULATORY PROTEIN P-II"/>
    <property type="match status" value="1"/>
</dbReference>
<dbReference type="Pfam" id="PF00543">
    <property type="entry name" value="P-II"/>
    <property type="match status" value="1"/>
</dbReference>
<dbReference type="PANTHER" id="PTHR30115:SF11">
    <property type="entry name" value="NITROGEN REGULATORY PROTEIN P-II HOMOLOG"/>
    <property type="match status" value="1"/>
</dbReference>
<sequence>MLKIEVILGENDVMAISEGLKKIGIGGLTVSKVRGRGKKPGPEIHASKGSEIFVPQFSEKYRLEAIISDAIEDEVIGIIKQNGRVGKIFVSQILRAVDIASGDEGENTI</sequence>
<gene>
    <name evidence="1" type="ORF">C5F49_09030</name>
</gene>
<dbReference type="GeneID" id="56062142"/>
<dbReference type="PROSITE" id="PS51343">
    <property type="entry name" value="PII_GLNB_DOM"/>
    <property type="match status" value="1"/>
</dbReference>
<dbReference type="Gene3D" id="3.30.70.120">
    <property type="match status" value="1"/>
</dbReference>
<dbReference type="OrthoDB" id="10960at2157"/>
<dbReference type="InterPro" id="IPR015867">
    <property type="entry name" value="N-reg_PII/ATP_PRibTrfase_C"/>
</dbReference>
<dbReference type="RefSeq" id="WP_179362705.1">
    <property type="nucleotide sequence ID" value="NZ_CP026994.1"/>
</dbReference>
<evidence type="ECO:0000313" key="2">
    <source>
        <dbReference type="Proteomes" id="UP000509441"/>
    </source>
</evidence>
<dbReference type="GO" id="GO:0005524">
    <property type="term" value="F:ATP binding"/>
    <property type="evidence" value="ECO:0007669"/>
    <property type="project" value="TreeGrafter"/>
</dbReference>
<dbReference type="GO" id="GO:0005829">
    <property type="term" value="C:cytosol"/>
    <property type="evidence" value="ECO:0007669"/>
    <property type="project" value="TreeGrafter"/>
</dbReference>
<protein>
    <submittedName>
        <fullName evidence="1">Transcriptional regulator</fullName>
    </submittedName>
</protein>
<dbReference type="GO" id="GO:0030234">
    <property type="term" value="F:enzyme regulator activity"/>
    <property type="evidence" value="ECO:0007669"/>
    <property type="project" value="InterPro"/>
</dbReference>
<dbReference type="KEGG" id="nox:C5F49_09030"/>
<organism evidence="1 2">
    <name type="scientific">Nitrosopumilus oxyclinae</name>
    <dbReference type="NCBI Taxonomy" id="1959104"/>
    <lineage>
        <taxon>Archaea</taxon>
        <taxon>Nitrososphaerota</taxon>
        <taxon>Nitrososphaeria</taxon>
        <taxon>Nitrosopumilales</taxon>
        <taxon>Nitrosopumilaceae</taxon>
        <taxon>Nitrosopumilus</taxon>
    </lineage>
</organism>
<dbReference type="EMBL" id="CP026994">
    <property type="protein sequence ID" value="QLH05451.1"/>
    <property type="molecule type" value="Genomic_DNA"/>
</dbReference>
<proteinExistence type="predicted"/>
<dbReference type="Proteomes" id="UP000509441">
    <property type="component" value="Chromosome"/>
</dbReference>
<dbReference type="GO" id="GO:0006808">
    <property type="term" value="P:regulation of nitrogen utilization"/>
    <property type="evidence" value="ECO:0007669"/>
    <property type="project" value="InterPro"/>
</dbReference>
<dbReference type="PRINTS" id="PR00340">
    <property type="entry name" value="PIIGLNB"/>
</dbReference>
<reference evidence="1 2" key="1">
    <citation type="submission" date="2018-02" db="EMBL/GenBank/DDBJ databases">
        <title>Complete genome of Nitrosopumilus oxyclinae HCE1.</title>
        <authorList>
            <person name="Qin W."/>
            <person name="Zheng Y."/>
            <person name="Stahl D.A."/>
        </authorList>
    </citation>
    <scope>NUCLEOTIDE SEQUENCE [LARGE SCALE GENOMIC DNA]</scope>
    <source>
        <strain evidence="1 2">HCE1</strain>
    </source>
</reference>
<dbReference type="InterPro" id="IPR002187">
    <property type="entry name" value="N-reg_PII"/>
</dbReference>